<dbReference type="Proteomes" id="UP001151760">
    <property type="component" value="Unassembled WGS sequence"/>
</dbReference>
<reference evidence="3" key="1">
    <citation type="journal article" date="2022" name="Int. J. Mol. Sci.">
        <title>Draft Genome of Tanacetum Coccineum: Genomic Comparison of Closely Related Tanacetum-Family Plants.</title>
        <authorList>
            <person name="Yamashiro T."/>
            <person name="Shiraishi A."/>
            <person name="Nakayama K."/>
            <person name="Satake H."/>
        </authorList>
    </citation>
    <scope>NUCLEOTIDE SEQUENCE</scope>
</reference>
<proteinExistence type="predicted"/>
<feature type="region of interest" description="Disordered" evidence="1">
    <location>
        <begin position="1"/>
        <end position="22"/>
    </location>
</feature>
<reference evidence="3" key="2">
    <citation type="submission" date="2022-01" db="EMBL/GenBank/DDBJ databases">
        <authorList>
            <person name="Yamashiro T."/>
            <person name="Shiraishi A."/>
            <person name="Satake H."/>
            <person name="Nakayama K."/>
        </authorList>
    </citation>
    <scope>NUCLEOTIDE SEQUENCE</scope>
</reference>
<name>A0ABQ4WZS1_9ASTR</name>
<feature type="region of interest" description="Disordered" evidence="1">
    <location>
        <begin position="175"/>
        <end position="206"/>
    </location>
</feature>
<evidence type="ECO:0000313" key="4">
    <source>
        <dbReference type="Proteomes" id="UP001151760"/>
    </source>
</evidence>
<dbReference type="PANTHER" id="PTHR33223">
    <property type="entry name" value="CCHC-TYPE DOMAIN-CONTAINING PROTEIN"/>
    <property type="match status" value="1"/>
</dbReference>
<evidence type="ECO:0000313" key="3">
    <source>
        <dbReference type="EMBL" id="GJS58431.1"/>
    </source>
</evidence>
<protein>
    <recommendedName>
        <fullName evidence="2">Retrotransposon gag domain-containing protein</fullName>
    </recommendedName>
</protein>
<sequence length="644" mass="74187">MTRSSNKELVTPYEEPEQVLHSARKPFKTTSLDYSSSPEFNLFSDLEDHGLDNEDVNEHIENVLEIVDLFHIPEVTQDQIMLQAKILSKYYPPARTTKKIEEINNFQQEPDETLYQAWERFKELLLRCHQHYLTDMQEVILFYKGLDVPTRQILDSKGAIPSMKAADAKKAIQDMDDHSQKWHNGTSMRTRSTDTSDGKPNYTKDCPLKEDGNTLEEAYYTQFGVPFPQGGRYRALALGFYQRDNGNPSYQEQRQTMEESLRKFMAESTQRHDENSNLITEIRASTVAAIRNQGASIKDLEIQIRKISKLLQERGSRSLPGSSETNWRDHVKSIFTTVEADMHSIRRIRTTKYVVSSPQDMMQFFKPSQSIISFPNRLIDDNYYEEKVMLGELIYRMESATNLKRLLKEKLRMGYQIEASMNMHDSTILEDTLPPKEKDPWSFTIPFENLFLEAVLFRRPLDILGGPISIYGTASREANFTLGAQRDLETRLGHVYQLEDDVVRLWIEYYMLELARNDVEESLWPRLIMVQKKEMWPTSGPRIDKEICFCKVLLQRKELDHRDEQMMKVERGIPPGTGQYHQLGVLVGLVFLLGLLSLAIDAACAFRAEEMPSLISCWMAAKVMAGVSDVDVLLGGILSTQDNA</sequence>
<evidence type="ECO:0000256" key="1">
    <source>
        <dbReference type="SAM" id="MobiDB-lite"/>
    </source>
</evidence>
<organism evidence="3 4">
    <name type="scientific">Tanacetum coccineum</name>
    <dbReference type="NCBI Taxonomy" id="301880"/>
    <lineage>
        <taxon>Eukaryota</taxon>
        <taxon>Viridiplantae</taxon>
        <taxon>Streptophyta</taxon>
        <taxon>Embryophyta</taxon>
        <taxon>Tracheophyta</taxon>
        <taxon>Spermatophyta</taxon>
        <taxon>Magnoliopsida</taxon>
        <taxon>eudicotyledons</taxon>
        <taxon>Gunneridae</taxon>
        <taxon>Pentapetalae</taxon>
        <taxon>asterids</taxon>
        <taxon>campanulids</taxon>
        <taxon>Asterales</taxon>
        <taxon>Asteraceae</taxon>
        <taxon>Asteroideae</taxon>
        <taxon>Anthemideae</taxon>
        <taxon>Anthemidinae</taxon>
        <taxon>Tanacetum</taxon>
    </lineage>
</organism>
<dbReference type="InterPro" id="IPR005162">
    <property type="entry name" value="Retrotrans_gag_dom"/>
</dbReference>
<gene>
    <name evidence="3" type="ORF">Tco_0653215</name>
</gene>
<dbReference type="PANTHER" id="PTHR33223:SF11">
    <property type="entry name" value="ELEMENT PROTEIN, PUTATIVE-RELATED"/>
    <property type="match status" value="1"/>
</dbReference>
<dbReference type="Pfam" id="PF03732">
    <property type="entry name" value="Retrotrans_gag"/>
    <property type="match status" value="1"/>
</dbReference>
<comment type="caution">
    <text evidence="3">The sequence shown here is derived from an EMBL/GenBank/DDBJ whole genome shotgun (WGS) entry which is preliminary data.</text>
</comment>
<feature type="domain" description="Retrotransposon gag" evidence="2">
    <location>
        <begin position="82"/>
        <end position="147"/>
    </location>
</feature>
<dbReference type="EMBL" id="BQNB010009078">
    <property type="protein sequence ID" value="GJS58431.1"/>
    <property type="molecule type" value="Genomic_DNA"/>
</dbReference>
<evidence type="ECO:0000259" key="2">
    <source>
        <dbReference type="Pfam" id="PF03732"/>
    </source>
</evidence>
<keyword evidence="4" id="KW-1185">Reference proteome</keyword>
<accession>A0ABQ4WZS1</accession>